<dbReference type="InterPro" id="IPR029058">
    <property type="entry name" value="AB_hydrolase_fold"/>
</dbReference>
<comment type="caution">
    <text evidence="2">The sequence shown here is derived from an EMBL/GenBank/DDBJ whole genome shotgun (WGS) entry which is preliminary data.</text>
</comment>
<keyword evidence="2" id="KW-0378">Hydrolase</keyword>
<dbReference type="Gene3D" id="3.40.50.1820">
    <property type="entry name" value="alpha/beta hydrolase"/>
    <property type="match status" value="1"/>
</dbReference>
<accession>A0ABT6X172</accession>
<dbReference type="EMBL" id="JASCTH010000054">
    <property type="protein sequence ID" value="MDI6105762.1"/>
    <property type="molecule type" value="Genomic_DNA"/>
</dbReference>
<dbReference type="Proteomes" id="UP001241758">
    <property type="component" value="Unassembled WGS sequence"/>
</dbReference>
<feature type="domain" description="AB hydrolase-1" evidence="1">
    <location>
        <begin position="74"/>
        <end position="298"/>
    </location>
</feature>
<dbReference type="PANTHER" id="PTHR43798:SF33">
    <property type="entry name" value="HYDROLASE, PUTATIVE (AFU_ORTHOLOGUE AFUA_2G14860)-RELATED"/>
    <property type="match status" value="1"/>
</dbReference>
<dbReference type="Pfam" id="PF12697">
    <property type="entry name" value="Abhydrolase_6"/>
    <property type="match status" value="1"/>
</dbReference>
<sequence>MTVILTAVAWFSVRAPSAPVGYFTSAAGRDRFGSAYAEAMGAMPRPEATLDIRTGYGIVRVYRFAGAEPEKPPLLLLPGWGSASPVWADNLPSLLSLRTVYTVDLLGEPGASVQDRPIETSDDQANWLHETLTALPEPRLVLVGLSIGGWTAMNLAVRRPEKVAGTILLDPVFTFTAISTGAVIRTIPLAVRWAPRSWRDSFNSWTANGAPVEDVPVADMIESGMRDYVRRLPAPDRFSTRQLGEVRAPVLVIFAGATVMHDPVEGARVARESLPQATVLTYEGASHAVNGEAADRIATDAGRFLSTIG</sequence>
<evidence type="ECO:0000313" key="2">
    <source>
        <dbReference type="EMBL" id="MDI6105762.1"/>
    </source>
</evidence>
<dbReference type="InterPro" id="IPR000073">
    <property type="entry name" value="AB_hydrolase_1"/>
</dbReference>
<evidence type="ECO:0000313" key="3">
    <source>
        <dbReference type="Proteomes" id="UP001241758"/>
    </source>
</evidence>
<dbReference type="SUPFAM" id="SSF53474">
    <property type="entry name" value="alpha/beta-Hydrolases"/>
    <property type="match status" value="1"/>
</dbReference>
<evidence type="ECO:0000259" key="1">
    <source>
        <dbReference type="Pfam" id="PF12697"/>
    </source>
</evidence>
<organism evidence="2 3">
    <name type="scientific">Actinoplanes sandaracinus</name>
    <dbReference type="NCBI Taxonomy" id="3045177"/>
    <lineage>
        <taxon>Bacteria</taxon>
        <taxon>Bacillati</taxon>
        <taxon>Actinomycetota</taxon>
        <taxon>Actinomycetes</taxon>
        <taxon>Micromonosporales</taxon>
        <taxon>Micromonosporaceae</taxon>
        <taxon>Actinoplanes</taxon>
    </lineage>
</organism>
<name>A0ABT6X172_9ACTN</name>
<gene>
    <name evidence="2" type="ORF">QLQ12_45015</name>
</gene>
<dbReference type="RefSeq" id="WP_282767226.1">
    <property type="nucleotide sequence ID" value="NZ_JASCTH010000054.1"/>
</dbReference>
<protein>
    <submittedName>
        <fullName evidence="2">Alpha/beta hydrolase</fullName>
    </submittedName>
</protein>
<proteinExistence type="predicted"/>
<dbReference type="GO" id="GO:0016787">
    <property type="term" value="F:hydrolase activity"/>
    <property type="evidence" value="ECO:0007669"/>
    <property type="project" value="UniProtKB-KW"/>
</dbReference>
<dbReference type="PANTHER" id="PTHR43798">
    <property type="entry name" value="MONOACYLGLYCEROL LIPASE"/>
    <property type="match status" value="1"/>
</dbReference>
<keyword evidence="3" id="KW-1185">Reference proteome</keyword>
<reference evidence="2 3" key="1">
    <citation type="submission" date="2023-05" db="EMBL/GenBank/DDBJ databases">
        <title>Actinoplanes sp. NEAU-A12 genome sequencing.</title>
        <authorList>
            <person name="Wang Z.-S."/>
        </authorList>
    </citation>
    <scope>NUCLEOTIDE SEQUENCE [LARGE SCALE GENOMIC DNA]</scope>
    <source>
        <strain evidence="2 3">NEAU-A12</strain>
    </source>
</reference>
<dbReference type="InterPro" id="IPR050266">
    <property type="entry name" value="AB_hydrolase_sf"/>
</dbReference>